<organism evidence="6 9">
    <name type="scientific">Tatumella citrea</name>
    <name type="common">Pantoea citrea</name>
    <dbReference type="NCBI Taxonomy" id="53336"/>
    <lineage>
        <taxon>Bacteria</taxon>
        <taxon>Pseudomonadati</taxon>
        <taxon>Pseudomonadota</taxon>
        <taxon>Gammaproteobacteria</taxon>
        <taxon>Enterobacterales</taxon>
        <taxon>Erwiniaceae</taxon>
        <taxon>Tatumella</taxon>
    </lineage>
</organism>
<keyword evidence="3 4" id="KW-0704">Schiff base</keyword>
<dbReference type="GO" id="GO:0009073">
    <property type="term" value="P:aromatic amino acid family biosynthetic process"/>
    <property type="evidence" value="ECO:0007669"/>
    <property type="project" value="UniProtKB-KW"/>
</dbReference>
<dbReference type="Proteomes" id="UP000195814">
    <property type="component" value="Chromosome"/>
</dbReference>
<feature type="binding site" evidence="4">
    <location>
        <position position="273"/>
    </location>
    <ligand>
        <name>3-dehydroquinate</name>
        <dbReference type="ChEBI" id="CHEBI:32364"/>
    </ligand>
</feature>
<dbReference type="EMBL" id="CP015579">
    <property type="protein sequence ID" value="ARU95636.1"/>
    <property type="molecule type" value="Genomic_DNA"/>
</dbReference>
<evidence type="ECO:0000313" key="6">
    <source>
        <dbReference type="EMBL" id="ARU95636.1"/>
    </source>
</evidence>
<comment type="similarity">
    <text evidence="4">Belongs to the type-I 3-dehydroquinase family.</text>
</comment>
<comment type="catalytic activity">
    <reaction evidence="1 4">
        <text>3-dehydroquinate = 3-dehydroshikimate + H2O</text>
        <dbReference type="Rhea" id="RHEA:21096"/>
        <dbReference type="ChEBI" id="CHEBI:15377"/>
        <dbReference type="ChEBI" id="CHEBI:16630"/>
        <dbReference type="ChEBI" id="CHEBI:32364"/>
        <dbReference type="EC" id="4.2.1.10"/>
    </reaction>
</comment>
<comment type="function">
    <text evidence="4">Involved in the third step of the chorismate pathway, which leads to the biosynthesis of aromatic amino acids. Catalyzes the cis-dehydration of 3-dehydroquinate (DHQ) and introduces the first double bond of the aromatic ring to yield 3-dehydroshikimate.</text>
</comment>
<evidence type="ECO:0000313" key="7">
    <source>
        <dbReference type="EMBL" id="ARU99678.1"/>
    </source>
</evidence>
<feature type="binding site" evidence="4">
    <location>
        <position position="254"/>
    </location>
    <ligand>
        <name>3-dehydroquinate</name>
        <dbReference type="ChEBI" id="CHEBI:32364"/>
    </ligand>
</feature>
<dbReference type="Pfam" id="PF01487">
    <property type="entry name" value="DHquinase_I"/>
    <property type="match status" value="1"/>
</dbReference>
<feature type="binding site" evidence="4">
    <location>
        <position position="123"/>
    </location>
    <ligand>
        <name>3-dehydroquinate</name>
        <dbReference type="ChEBI" id="CHEBI:32364"/>
    </ligand>
</feature>
<dbReference type="SUPFAM" id="SSF51569">
    <property type="entry name" value="Aldolase"/>
    <property type="match status" value="1"/>
</dbReference>
<comment type="subunit">
    <text evidence="4">Homodimer.</text>
</comment>
<dbReference type="KEGG" id="tci:A7K98_19055"/>
<keyword evidence="4" id="KW-0028">Amino-acid biosynthesis</keyword>
<evidence type="ECO:0000313" key="8">
    <source>
        <dbReference type="Proteomes" id="UP000195729"/>
    </source>
</evidence>
<evidence type="ECO:0000256" key="2">
    <source>
        <dbReference type="ARBA" id="ARBA00023239"/>
    </source>
</evidence>
<dbReference type="RefSeq" id="WP_087489983.1">
    <property type="nucleotide sequence ID" value="NZ_CP015579.1"/>
</dbReference>
<keyword evidence="5" id="KW-0732">Signal</keyword>
<protein>
    <recommendedName>
        <fullName evidence="4">3-dehydroquinate dehydratase</fullName>
        <shortName evidence="4">3-dehydroquinase</shortName>
        <ecNumber evidence="4">4.2.1.10</ecNumber>
    </recommendedName>
    <alternativeName>
        <fullName evidence="4">Type I DHQase</fullName>
    </alternativeName>
    <alternativeName>
        <fullName evidence="4">Type I dehydroquinase</fullName>
        <shortName evidence="4">DHQ1</shortName>
    </alternativeName>
</protein>
<feature type="active site" description="Proton donor/acceptor" evidence="4">
    <location>
        <position position="184"/>
    </location>
</feature>
<comment type="pathway">
    <text evidence="4">Metabolic intermediate biosynthesis; chorismate biosynthesis; chorismate from D-erythrose 4-phosphate and phosphoenolpyruvate: step 3/7.</text>
</comment>
<name>A0A1Y0LQ51_TATCI</name>
<keyword evidence="4" id="KW-0057">Aromatic amino acid biosynthesis</keyword>
<evidence type="ECO:0000256" key="1">
    <source>
        <dbReference type="ARBA" id="ARBA00001864"/>
    </source>
</evidence>
<dbReference type="GO" id="GO:0008652">
    <property type="term" value="P:amino acid biosynthetic process"/>
    <property type="evidence" value="ECO:0007669"/>
    <property type="project" value="UniProtKB-KW"/>
</dbReference>
<evidence type="ECO:0000256" key="4">
    <source>
        <dbReference type="HAMAP-Rule" id="MF_00214"/>
    </source>
</evidence>
<feature type="binding site" evidence="4">
    <location>
        <position position="277"/>
    </location>
    <ligand>
        <name>3-dehydroquinate</name>
        <dbReference type="ChEBI" id="CHEBI:32364"/>
    </ligand>
</feature>
<gene>
    <name evidence="4" type="primary">aroD</name>
    <name evidence="6" type="ORF">A7K98_19055</name>
    <name evidence="7" type="ORF">A7K99_19040</name>
</gene>
<dbReference type="AlphaFoldDB" id="A0A1Y0LQ51"/>
<feature type="chain" id="PRO_5012055967" description="3-dehydroquinate dehydratase" evidence="5">
    <location>
        <begin position="25"/>
        <end position="297"/>
    </location>
</feature>
<dbReference type="UniPathway" id="UPA00053">
    <property type="reaction ID" value="UER00086"/>
</dbReference>
<proteinExistence type="inferred from homology"/>
<dbReference type="HAMAP" id="MF_00214">
    <property type="entry name" value="AroD"/>
    <property type="match status" value="1"/>
</dbReference>
<dbReference type="OrthoDB" id="9813659at2"/>
<evidence type="ECO:0000256" key="5">
    <source>
        <dbReference type="SAM" id="SignalP"/>
    </source>
</evidence>
<dbReference type="Proteomes" id="UP000195729">
    <property type="component" value="Chromosome"/>
</dbReference>
<accession>A0A1Y0LQ51</accession>
<feature type="signal peptide" evidence="5">
    <location>
        <begin position="1"/>
        <end position="24"/>
    </location>
</feature>
<dbReference type="GO" id="GO:0046279">
    <property type="term" value="P:3,4-dihydroxybenzoate biosynthetic process"/>
    <property type="evidence" value="ECO:0007669"/>
    <property type="project" value="TreeGrafter"/>
</dbReference>
<dbReference type="EC" id="4.2.1.10" evidence="4"/>
<evidence type="ECO:0000256" key="3">
    <source>
        <dbReference type="ARBA" id="ARBA00023270"/>
    </source>
</evidence>
<dbReference type="FunFam" id="3.20.20.70:FF:000047">
    <property type="entry name" value="3-dehydroquinate dehydratase"/>
    <property type="match status" value="1"/>
</dbReference>
<dbReference type="InterPro" id="IPR013785">
    <property type="entry name" value="Aldolase_TIM"/>
</dbReference>
<dbReference type="PANTHER" id="PTHR43699:SF1">
    <property type="entry name" value="3-DEHYDROQUINATE DEHYDRATASE"/>
    <property type="match status" value="1"/>
</dbReference>
<keyword evidence="8" id="KW-1185">Reference proteome</keyword>
<dbReference type="NCBIfam" id="TIGR01093">
    <property type="entry name" value="aroD"/>
    <property type="match status" value="1"/>
</dbReference>
<dbReference type="PANTHER" id="PTHR43699">
    <property type="entry name" value="3-DEHYDROQUINATE DEHYDRATASE"/>
    <property type="match status" value="1"/>
</dbReference>
<dbReference type="InterPro" id="IPR001381">
    <property type="entry name" value="DHquinase_I"/>
</dbReference>
<sequence length="297" mass="31491">MKISTTLVALSVALALQGAGSAFAAGTATSAPAAVVSQRHAIPLTIRNTVIGEGTPKIIVSTTGATDDQVMAQARVIGSNPNADLLEYRIDYLNFATDPAKVAALGKQIVSVIQGKPLILTFRTRAEGGVKTISDRAYADLYLALIKDHFIDILDVEMFRQPALVKEIVSAAHKAGIKVVMSSHDFNKTPDTSVLVDRLRQQDAMGADILKIATMPHNPGDVLKLLTATSEIREKYSQKPLLTMAMGGLGSITRLSGQVFGDDLTFGMIGVPSAPGQVDVQAMHQVLDTINHAVTGH</sequence>
<dbReference type="GO" id="GO:0009423">
    <property type="term" value="P:chorismate biosynthetic process"/>
    <property type="evidence" value="ECO:0007669"/>
    <property type="project" value="UniProtKB-UniRule"/>
</dbReference>
<dbReference type="CDD" id="cd00502">
    <property type="entry name" value="DHQase_I"/>
    <property type="match status" value="1"/>
</dbReference>
<feature type="active site" description="Schiff-base intermediate with substrate" evidence="4">
    <location>
        <position position="211"/>
    </location>
</feature>
<dbReference type="InterPro" id="IPR050146">
    <property type="entry name" value="Type-I_3-dehydroquinase"/>
</dbReference>
<dbReference type="Gene3D" id="3.20.20.70">
    <property type="entry name" value="Aldolase class I"/>
    <property type="match status" value="1"/>
</dbReference>
<reference evidence="8 9" key="1">
    <citation type="submission" date="2016-05" db="EMBL/GenBank/DDBJ databases">
        <title>Complete genome sequence of two 2,5-diketo-D-glunonic acid producing strain Tatumella citrea.</title>
        <authorList>
            <person name="Duan C."/>
            <person name="Yang J."/>
            <person name="Yang S."/>
        </authorList>
    </citation>
    <scope>NUCLEOTIDE SEQUENCE [LARGE SCALE GENOMIC DNA]</scope>
    <source>
        <strain evidence="7 8">ATCC 39140</strain>
        <strain evidence="6 9">DSM 13699</strain>
    </source>
</reference>
<keyword evidence="2 4" id="KW-0456">Lyase</keyword>
<feature type="binding site" evidence="4">
    <location>
        <begin position="87"/>
        <end position="89"/>
    </location>
    <ligand>
        <name>3-dehydroquinate</name>
        <dbReference type="ChEBI" id="CHEBI:32364"/>
    </ligand>
</feature>
<dbReference type="EMBL" id="CP015581">
    <property type="protein sequence ID" value="ARU99678.1"/>
    <property type="molecule type" value="Genomic_DNA"/>
</dbReference>
<feature type="binding site" evidence="4">
    <location>
        <position position="61"/>
    </location>
    <ligand>
        <name>3-dehydroquinate</name>
        <dbReference type="ChEBI" id="CHEBI:32364"/>
    </ligand>
</feature>
<evidence type="ECO:0000313" key="9">
    <source>
        <dbReference type="Proteomes" id="UP000195814"/>
    </source>
</evidence>
<dbReference type="GO" id="GO:0003855">
    <property type="term" value="F:3-dehydroquinate dehydratase activity"/>
    <property type="evidence" value="ECO:0007669"/>
    <property type="project" value="UniProtKB-UniRule"/>
</dbReference>